<gene>
    <name evidence="6" type="ORF">GCM10009021_11940</name>
</gene>
<dbReference type="RefSeq" id="WP_188877719.1">
    <property type="nucleotide sequence ID" value="NZ_BMOQ01000003.1"/>
</dbReference>
<evidence type="ECO:0000313" key="6">
    <source>
        <dbReference type="EMBL" id="GGN13387.1"/>
    </source>
</evidence>
<dbReference type="PANTHER" id="PTHR22777:SF17">
    <property type="entry name" value="UPF0053 PROTEIN SLL0260"/>
    <property type="match status" value="1"/>
</dbReference>
<dbReference type="Proteomes" id="UP000608850">
    <property type="component" value="Unassembled WGS sequence"/>
</dbReference>
<evidence type="ECO:0000256" key="3">
    <source>
        <dbReference type="PROSITE-ProRule" id="PRU00703"/>
    </source>
</evidence>
<dbReference type="AlphaFoldDB" id="A0A830GAM2"/>
<evidence type="ECO:0000256" key="2">
    <source>
        <dbReference type="ARBA" id="ARBA00023122"/>
    </source>
</evidence>
<comment type="caution">
    <text evidence="6">The sequence shown here is derived from an EMBL/GenBank/DDBJ whole genome shotgun (WGS) entry which is preliminary data.</text>
</comment>
<evidence type="ECO:0000256" key="1">
    <source>
        <dbReference type="ARBA" id="ARBA00022737"/>
    </source>
</evidence>
<accession>A0A830GAM2</accession>
<keyword evidence="7" id="KW-1185">Reference proteome</keyword>
<dbReference type="OrthoDB" id="326790at2157"/>
<feature type="domain" description="CBS" evidence="4">
    <location>
        <begin position="272"/>
        <end position="327"/>
    </location>
</feature>
<dbReference type="Pfam" id="PF01595">
    <property type="entry name" value="CNNM"/>
    <property type="match status" value="1"/>
</dbReference>
<evidence type="ECO:0000313" key="7">
    <source>
        <dbReference type="Proteomes" id="UP000608850"/>
    </source>
</evidence>
<dbReference type="InterPro" id="IPR000644">
    <property type="entry name" value="CBS_dom"/>
</dbReference>
<dbReference type="EMBL" id="BMOQ01000003">
    <property type="protein sequence ID" value="GGN13387.1"/>
    <property type="molecule type" value="Genomic_DNA"/>
</dbReference>
<dbReference type="PANTHER" id="PTHR22777">
    <property type="entry name" value="HEMOLYSIN-RELATED"/>
    <property type="match status" value="1"/>
</dbReference>
<keyword evidence="1" id="KW-0677">Repeat</keyword>
<proteinExistence type="predicted"/>
<evidence type="ECO:0000259" key="4">
    <source>
        <dbReference type="PROSITE" id="PS51371"/>
    </source>
</evidence>
<dbReference type="InterPro" id="IPR046342">
    <property type="entry name" value="CBS_dom_sf"/>
</dbReference>
<dbReference type="Pfam" id="PF00571">
    <property type="entry name" value="CBS"/>
    <property type="match status" value="2"/>
</dbReference>
<dbReference type="PROSITE" id="PS51371">
    <property type="entry name" value="CBS"/>
    <property type="match status" value="2"/>
</dbReference>
<dbReference type="InterPro" id="IPR002550">
    <property type="entry name" value="CNNM"/>
</dbReference>
<protein>
    <recommendedName>
        <fullName evidence="8">DUF21 domain-containing protein</fullName>
    </recommendedName>
</protein>
<keyword evidence="2 3" id="KW-0129">CBS domain</keyword>
<dbReference type="PROSITE" id="PS51846">
    <property type="entry name" value="CNNM"/>
    <property type="match status" value="1"/>
</dbReference>
<dbReference type="SUPFAM" id="SSF54631">
    <property type="entry name" value="CBS-domain pair"/>
    <property type="match status" value="1"/>
</dbReference>
<feature type="domain" description="CBS" evidence="4">
    <location>
        <begin position="210"/>
        <end position="269"/>
    </location>
</feature>
<organism evidence="6 7">
    <name type="scientific">Halarchaeum nitratireducens</name>
    <dbReference type="NCBI Taxonomy" id="489913"/>
    <lineage>
        <taxon>Archaea</taxon>
        <taxon>Methanobacteriati</taxon>
        <taxon>Methanobacteriota</taxon>
        <taxon>Stenosarchaea group</taxon>
        <taxon>Halobacteria</taxon>
        <taxon>Halobacteriales</taxon>
        <taxon>Halobacteriaceae</taxon>
    </lineage>
</organism>
<name>A0A830GAM2_9EURY</name>
<sequence length="327" mass="34190">MVEATFLALAGALCLFFLVCSAFFSSAEIAAFSLQWHRIQSLAAGGDPRAGALRDLREDPNRLLVTILVGNNVVNVAFSTVIATLTIALLPPGPAIVAATVVTSVLVLLFGEVAPKAYGVAHAESWALAVARPVAVLERALSPVVWAFDVASDALTSLLGATDAVPPYVTREEIRALLVTGAQLGVVNADEREMVHAVLDLEQTAVEEVMSPREAVVAVPASATPADVRDACLAADVAAVPVYGDDLDDVRGVVSLADAERAVGTDASLDAITAAVTRARESWTVDDLLTELRETGASLAVVTDSQNRTVGVVTRSDVADEVVWRGR</sequence>
<dbReference type="Gene3D" id="3.10.580.10">
    <property type="entry name" value="CBS-domain"/>
    <property type="match status" value="1"/>
</dbReference>
<evidence type="ECO:0000259" key="5">
    <source>
        <dbReference type="PROSITE" id="PS51846"/>
    </source>
</evidence>
<evidence type="ECO:0008006" key="8">
    <source>
        <dbReference type="Google" id="ProtNLM"/>
    </source>
</evidence>
<feature type="domain" description="CNNM transmembrane" evidence="5">
    <location>
        <begin position="3"/>
        <end position="191"/>
    </location>
</feature>
<reference evidence="6 7" key="1">
    <citation type="journal article" date="2019" name="Int. J. Syst. Evol. Microbiol.">
        <title>The Global Catalogue of Microorganisms (GCM) 10K type strain sequencing project: providing services to taxonomists for standard genome sequencing and annotation.</title>
        <authorList>
            <consortium name="The Broad Institute Genomics Platform"/>
            <consortium name="The Broad Institute Genome Sequencing Center for Infectious Disease"/>
            <person name="Wu L."/>
            <person name="Ma J."/>
        </authorList>
    </citation>
    <scope>NUCLEOTIDE SEQUENCE [LARGE SCALE GENOMIC DNA]</scope>
    <source>
        <strain evidence="6 7">JCM 16331</strain>
    </source>
</reference>